<dbReference type="InterPro" id="IPR017892">
    <property type="entry name" value="Pkinase_C"/>
</dbReference>
<keyword evidence="10" id="KW-1185">Reference proteome</keyword>
<evidence type="ECO:0000256" key="6">
    <source>
        <dbReference type="SAM" id="MobiDB-lite"/>
    </source>
</evidence>
<evidence type="ECO:0000256" key="1">
    <source>
        <dbReference type="ARBA" id="ARBA00022527"/>
    </source>
</evidence>
<dbReference type="EMBL" id="VIIS01001170">
    <property type="protein sequence ID" value="KAF0301408.1"/>
    <property type="molecule type" value="Genomic_DNA"/>
</dbReference>
<keyword evidence="3" id="KW-0547">Nucleotide-binding</keyword>
<sequence>MHKIYVYKISVVPLAVGNVTETEIKPTLAVGEGEGTELKLRLVSLAVAERIETETKLIRKLKLVPLATSEEDTSQFDQRFTNQPPVDSPDDSHLSESANLVFEGFTYVAPSILEEMNRPMAFRPRSPRKPQRGPLAFPSPAPMGAAPAEELMDTSQQPPQPKWVWQPH</sequence>
<keyword evidence="1" id="KW-0723">Serine/threonine-protein kinase</keyword>
<dbReference type="AlphaFoldDB" id="A0A6A4VBK8"/>
<dbReference type="GO" id="GO:0004674">
    <property type="term" value="F:protein serine/threonine kinase activity"/>
    <property type="evidence" value="ECO:0007669"/>
    <property type="project" value="UniProtKB-KW"/>
</dbReference>
<evidence type="ECO:0000256" key="5">
    <source>
        <dbReference type="ARBA" id="ARBA00022840"/>
    </source>
</evidence>
<evidence type="ECO:0000256" key="3">
    <source>
        <dbReference type="ARBA" id="ARBA00022741"/>
    </source>
</evidence>
<feature type="domain" description="AGC-kinase C-terminal" evidence="7">
    <location>
        <begin position="41"/>
        <end position="117"/>
    </location>
</feature>
<keyword evidence="2" id="KW-0808">Transferase</keyword>
<gene>
    <name evidence="8" type="primary">Rps6kb1_0</name>
    <name evidence="9" type="synonym">Rps6kb1_1</name>
    <name evidence="9" type="ORF">FJT64_003178</name>
    <name evidence="8" type="ORF">FJT64_010763</name>
</gene>
<keyword evidence="5" id="KW-0067">ATP-binding</keyword>
<evidence type="ECO:0000259" key="7">
    <source>
        <dbReference type="PROSITE" id="PS51285"/>
    </source>
</evidence>
<dbReference type="EMBL" id="VIIS01001911">
    <property type="protein sequence ID" value="KAF0291053.1"/>
    <property type="molecule type" value="Genomic_DNA"/>
</dbReference>
<reference evidence="8 10" key="1">
    <citation type="submission" date="2019-07" db="EMBL/GenBank/DDBJ databases">
        <title>Draft genome assembly of a fouling barnacle, Amphibalanus amphitrite (Darwin, 1854): The first reference genome for Thecostraca.</title>
        <authorList>
            <person name="Kim W."/>
        </authorList>
    </citation>
    <scope>NUCLEOTIDE SEQUENCE [LARGE SCALE GENOMIC DNA]</scope>
    <source>
        <strain evidence="8">SNU_AA5</strain>
        <tissue evidence="8">Soma without cirri and trophi</tissue>
    </source>
</reference>
<proteinExistence type="predicted"/>
<dbReference type="GO" id="GO:0005524">
    <property type="term" value="F:ATP binding"/>
    <property type="evidence" value="ECO:0007669"/>
    <property type="project" value="UniProtKB-KW"/>
</dbReference>
<dbReference type="OrthoDB" id="63267at2759"/>
<evidence type="ECO:0000313" key="9">
    <source>
        <dbReference type="EMBL" id="KAF0301408.1"/>
    </source>
</evidence>
<dbReference type="Pfam" id="PF00433">
    <property type="entry name" value="Pkinase_C"/>
    <property type="match status" value="1"/>
</dbReference>
<organism evidence="8 10">
    <name type="scientific">Amphibalanus amphitrite</name>
    <name type="common">Striped barnacle</name>
    <name type="synonym">Balanus amphitrite</name>
    <dbReference type="NCBI Taxonomy" id="1232801"/>
    <lineage>
        <taxon>Eukaryota</taxon>
        <taxon>Metazoa</taxon>
        <taxon>Ecdysozoa</taxon>
        <taxon>Arthropoda</taxon>
        <taxon>Crustacea</taxon>
        <taxon>Multicrustacea</taxon>
        <taxon>Cirripedia</taxon>
        <taxon>Thoracica</taxon>
        <taxon>Thoracicalcarea</taxon>
        <taxon>Balanomorpha</taxon>
        <taxon>Balanoidea</taxon>
        <taxon>Balanidae</taxon>
        <taxon>Amphibalaninae</taxon>
        <taxon>Amphibalanus</taxon>
    </lineage>
</organism>
<feature type="region of interest" description="Disordered" evidence="6">
    <location>
        <begin position="72"/>
        <end position="94"/>
    </location>
</feature>
<feature type="compositionally biased region" description="Polar residues" evidence="6">
    <location>
        <begin position="75"/>
        <end position="85"/>
    </location>
</feature>
<evidence type="ECO:0000256" key="4">
    <source>
        <dbReference type="ARBA" id="ARBA00022777"/>
    </source>
</evidence>
<dbReference type="SMART" id="SM00133">
    <property type="entry name" value="S_TK_X"/>
    <property type="match status" value="1"/>
</dbReference>
<accession>A0A6A4VBK8</accession>
<dbReference type="PROSITE" id="PS51285">
    <property type="entry name" value="AGC_KINASE_CTER"/>
    <property type="match status" value="1"/>
</dbReference>
<comment type="caution">
    <text evidence="8">The sequence shown here is derived from an EMBL/GenBank/DDBJ whole genome shotgun (WGS) entry which is preliminary data.</text>
</comment>
<dbReference type="InterPro" id="IPR000961">
    <property type="entry name" value="AGC-kinase_C"/>
</dbReference>
<feature type="region of interest" description="Disordered" evidence="6">
    <location>
        <begin position="122"/>
        <end position="168"/>
    </location>
</feature>
<dbReference type="Proteomes" id="UP000440578">
    <property type="component" value="Unassembled WGS sequence"/>
</dbReference>
<evidence type="ECO:0000313" key="8">
    <source>
        <dbReference type="EMBL" id="KAF0291053.1"/>
    </source>
</evidence>
<keyword evidence="4 8" id="KW-0418">Kinase</keyword>
<protein>
    <submittedName>
        <fullName evidence="8">Ribosomal protein S6 kinase beta-1</fullName>
    </submittedName>
</protein>
<evidence type="ECO:0000313" key="10">
    <source>
        <dbReference type="Proteomes" id="UP000440578"/>
    </source>
</evidence>
<evidence type="ECO:0000256" key="2">
    <source>
        <dbReference type="ARBA" id="ARBA00022679"/>
    </source>
</evidence>
<name>A0A6A4VBK8_AMPAM</name>